<dbReference type="SUPFAM" id="SSF75011">
    <property type="entry name" value="3-carboxy-cis,cis-mucoante lactonizing enzyme"/>
    <property type="match status" value="1"/>
</dbReference>
<comment type="caution">
    <text evidence="2">The sequence shown here is derived from an EMBL/GenBank/DDBJ whole genome shotgun (WGS) entry which is preliminary data.</text>
</comment>
<dbReference type="AlphaFoldDB" id="A0A814M9W3"/>
<gene>
    <name evidence="2" type="ORF">EDS130_LOCUS18730</name>
</gene>
<feature type="signal peptide" evidence="1">
    <location>
        <begin position="1"/>
        <end position="18"/>
    </location>
</feature>
<dbReference type="OrthoDB" id="10025180at2759"/>
<reference evidence="2" key="1">
    <citation type="submission" date="2021-02" db="EMBL/GenBank/DDBJ databases">
        <authorList>
            <person name="Nowell W R."/>
        </authorList>
    </citation>
    <scope>NUCLEOTIDE SEQUENCE</scope>
</reference>
<name>A0A814M9W3_ADIRI</name>
<evidence type="ECO:0000313" key="2">
    <source>
        <dbReference type="EMBL" id="CAF1076723.1"/>
    </source>
</evidence>
<dbReference type="EMBL" id="CAJNOJ010000088">
    <property type="protein sequence ID" value="CAF1076723.1"/>
    <property type="molecule type" value="Genomic_DNA"/>
</dbReference>
<evidence type="ECO:0000256" key="1">
    <source>
        <dbReference type="SAM" id="SignalP"/>
    </source>
</evidence>
<sequence>MNWSTYILFCYFLLGIQCKTIPFINNAILVPIRPKLNTTLLTNISCDQCLCSALQNSLILAINCYANSTCELFTQYPRTYQYQSSSNSRVYFPQSILPNASNPCCMSNTTLLLQKLQNAANPMINVTITQPRCLLIDNNGSLVTIEQTANGQSYFDRLDPRTLTLLEHIPINATVANIGHYQDKFYIGINNNHTISVFKKGQTNNSLVYLTNINGGATPMKGVRDIIFLNNGSTMVVASADNNCIYYYAVVNDTYYPLITYTTVNYYTPHGLFPLNDSFYYVAAWSIPSIYSYKYNTQSANWTQSLFATAPAPNTYGAHVFVDDCDRRWFTVYGYGIRIYDANGASLGSWSIGGGYFDALLLDNYVLILSNSANSKLTRIDPQVTCD</sequence>
<protein>
    <submittedName>
        <fullName evidence="2">Uncharacterized protein</fullName>
    </submittedName>
</protein>
<feature type="chain" id="PRO_5032685294" evidence="1">
    <location>
        <begin position="19"/>
        <end position="387"/>
    </location>
</feature>
<keyword evidence="1" id="KW-0732">Signal</keyword>
<proteinExistence type="predicted"/>
<accession>A0A814M9W3</accession>
<dbReference type="Proteomes" id="UP000663852">
    <property type="component" value="Unassembled WGS sequence"/>
</dbReference>
<evidence type="ECO:0000313" key="3">
    <source>
        <dbReference type="Proteomes" id="UP000663852"/>
    </source>
</evidence>
<organism evidence="2 3">
    <name type="scientific">Adineta ricciae</name>
    <name type="common">Rotifer</name>
    <dbReference type="NCBI Taxonomy" id="249248"/>
    <lineage>
        <taxon>Eukaryota</taxon>
        <taxon>Metazoa</taxon>
        <taxon>Spiralia</taxon>
        <taxon>Gnathifera</taxon>
        <taxon>Rotifera</taxon>
        <taxon>Eurotatoria</taxon>
        <taxon>Bdelloidea</taxon>
        <taxon>Adinetida</taxon>
        <taxon>Adinetidae</taxon>
        <taxon>Adineta</taxon>
    </lineage>
</organism>